<sequence length="447" mass="49831">MSASREVSGSGGASAPGFLGGFDAGAGAGIVAPADVAPGALVVTVSEPQQHGDGTSGFVSYLITTETTLPCFPFTRSMVRRRFQDFRWLQRVMTDELPQCIVPPLPSKHRVGYLTRDRFTSEFIDKRRISLQTYLNRVARHPSLSHSKALVTFLDKGNFHVGGASTHSGGSQMLENLSDALMNAFSKVKNPDERFVRFRSELSVFEKNLQTVEKLHLKLLRQQHEQEQELSEMSASLSALAKLEDGLARPLTATSGAFDQLATACHTKSSLEDTDFLSNLHDYINYCGHVKDVLKLRDHKQAELEELTTYLQFHIVEREKTLASQRTGGIGGYVKEKYRDLRGMDHEQARLARLGRLDVKIKELHEGLDTSRQTSHAFSDHVLAEMALFERHKALDFENFLRDYRDHTIDYYRTSADVWTQLLHQLEQPSPPASATASPGATASVLG</sequence>
<proteinExistence type="inferred from homology"/>
<evidence type="ECO:0000256" key="2">
    <source>
        <dbReference type="ARBA" id="ARBA00004496"/>
    </source>
</evidence>
<dbReference type="Proteomes" id="UP000274922">
    <property type="component" value="Unassembled WGS sequence"/>
</dbReference>
<dbReference type="EMBL" id="ML014191">
    <property type="protein sequence ID" value="RKP00947.1"/>
    <property type="molecule type" value="Genomic_DNA"/>
</dbReference>
<evidence type="ECO:0000313" key="12">
    <source>
        <dbReference type="EMBL" id="RKP00947.1"/>
    </source>
</evidence>
<keyword evidence="13" id="KW-1185">Reference proteome</keyword>
<dbReference type="STRING" id="1555241.A0A4P9X6V6"/>
<name>A0A4P9X6V6_9FUNG</name>
<dbReference type="PROSITE" id="PS50195">
    <property type="entry name" value="PX"/>
    <property type="match status" value="1"/>
</dbReference>
<dbReference type="InterPro" id="IPR036871">
    <property type="entry name" value="PX_dom_sf"/>
</dbReference>
<dbReference type="Gene3D" id="1.20.1270.60">
    <property type="entry name" value="Arfaptin homology (AH) domain/BAR domain"/>
    <property type="match status" value="1"/>
</dbReference>
<comment type="similarity">
    <text evidence="3">Belongs to the sorting nexin family.</text>
</comment>
<dbReference type="GO" id="GO:0034727">
    <property type="term" value="P:piecemeal microautophagy of the nucleus"/>
    <property type="evidence" value="ECO:0007669"/>
    <property type="project" value="TreeGrafter"/>
</dbReference>
<feature type="region of interest" description="Disordered" evidence="10">
    <location>
        <begin position="428"/>
        <end position="447"/>
    </location>
</feature>
<dbReference type="InterPro" id="IPR027267">
    <property type="entry name" value="AH/BAR_dom_sf"/>
</dbReference>
<comment type="subcellular location">
    <subcellularLocation>
        <location evidence="2">Cytoplasm</location>
    </subcellularLocation>
    <subcellularLocation>
        <location evidence="1">Endomembrane system</location>
        <topology evidence="1">Peripheral membrane protein</topology>
    </subcellularLocation>
</comment>
<organism evidence="12 13">
    <name type="scientific">Caulochytrium protostelioides</name>
    <dbReference type="NCBI Taxonomy" id="1555241"/>
    <lineage>
        <taxon>Eukaryota</taxon>
        <taxon>Fungi</taxon>
        <taxon>Fungi incertae sedis</taxon>
        <taxon>Chytridiomycota</taxon>
        <taxon>Chytridiomycota incertae sedis</taxon>
        <taxon>Chytridiomycetes</taxon>
        <taxon>Caulochytriales</taxon>
        <taxon>Caulochytriaceae</taxon>
        <taxon>Caulochytrium</taxon>
    </lineage>
</organism>
<evidence type="ECO:0000256" key="9">
    <source>
        <dbReference type="ARBA" id="ARBA00041273"/>
    </source>
</evidence>
<dbReference type="InterPro" id="IPR015404">
    <property type="entry name" value="Vps5_C"/>
</dbReference>
<dbReference type="Gene3D" id="3.30.1520.10">
    <property type="entry name" value="Phox-like domain"/>
    <property type="match status" value="1"/>
</dbReference>
<protein>
    <recommendedName>
        <fullName evidence="8">Sorting nexin-4</fullName>
    </recommendedName>
    <alternativeName>
        <fullName evidence="9">Autophagy-related protein 24</fullName>
    </alternativeName>
</protein>
<feature type="domain" description="PX" evidence="11">
    <location>
        <begin position="39"/>
        <end position="161"/>
    </location>
</feature>
<dbReference type="InterPro" id="IPR001683">
    <property type="entry name" value="PX_dom"/>
</dbReference>
<gene>
    <name evidence="12" type="ORF">CXG81DRAFT_12615</name>
</gene>
<dbReference type="GO" id="GO:0061709">
    <property type="term" value="P:reticulophagy"/>
    <property type="evidence" value="ECO:0007669"/>
    <property type="project" value="TreeGrafter"/>
</dbReference>
<keyword evidence="6" id="KW-0446">Lipid-binding</keyword>
<keyword evidence="5" id="KW-0963">Cytoplasm</keyword>
<feature type="compositionally biased region" description="Low complexity" evidence="10">
    <location>
        <begin position="433"/>
        <end position="447"/>
    </location>
</feature>
<dbReference type="Pfam" id="PF00787">
    <property type="entry name" value="PX"/>
    <property type="match status" value="1"/>
</dbReference>
<evidence type="ECO:0000256" key="7">
    <source>
        <dbReference type="ARBA" id="ARBA00023136"/>
    </source>
</evidence>
<evidence type="ECO:0000256" key="3">
    <source>
        <dbReference type="ARBA" id="ARBA00010883"/>
    </source>
</evidence>
<keyword evidence="4" id="KW-0813">Transport</keyword>
<evidence type="ECO:0000256" key="10">
    <source>
        <dbReference type="SAM" id="MobiDB-lite"/>
    </source>
</evidence>
<dbReference type="SMART" id="SM00312">
    <property type="entry name" value="PX"/>
    <property type="match status" value="1"/>
</dbReference>
<dbReference type="GO" id="GO:0005769">
    <property type="term" value="C:early endosome"/>
    <property type="evidence" value="ECO:0007669"/>
    <property type="project" value="TreeGrafter"/>
</dbReference>
<dbReference type="GO" id="GO:0032456">
    <property type="term" value="P:endocytic recycling"/>
    <property type="evidence" value="ECO:0007669"/>
    <property type="project" value="TreeGrafter"/>
</dbReference>
<reference evidence="13" key="1">
    <citation type="journal article" date="2018" name="Nat. Microbiol.">
        <title>Leveraging single-cell genomics to expand the fungal tree of life.</title>
        <authorList>
            <person name="Ahrendt S.R."/>
            <person name="Quandt C.A."/>
            <person name="Ciobanu D."/>
            <person name="Clum A."/>
            <person name="Salamov A."/>
            <person name="Andreopoulos B."/>
            <person name="Cheng J.F."/>
            <person name="Woyke T."/>
            <person name="Pelin A."/>
            <person name="Henrissat B."/>
            <person name="Reynolds N.K."/>
            <person name="Benny G.L."/>
            <person name="Smith M.E."/>
            <person name="James T.Y."/>
            <person name="Grigoriev I.V."/>
        </authorList>
    </citation>
    <scope>NUCLEOTIDE SEQUENCE [LARGE SCALE GENOMIC DNA]</scope>
    <source>
        <strain evidence="13">ATCC 52028</strain>
    </source>
</reference>
<dbReference type="GO" id="GO:0000422">
    <property type="term" value="P:autophagy of mitochondrion"/>
    <property type="evidence" value="ECO:0007669"/>
    <property type="project" value="TreeGrafter"/>
</dbReference>
<dbReference type="Pfam" id="PF09325">
    <property type="entry name" value="Vps5"/>
    <property type="match status" value="1"/>
</dbReference>
<dbReference type="GO" id="GO:0035091">
    <property type="term" value="F:phosphatidylinositol binding"/>
    <property type="evidence" value="ECO:0007669"/>
    <property type="project" value="InterPro"/>
</dbReference>
<dbReference type="GO" id="GO:0000407">
    <property type="term" value="C:phagophore assembly site"/>
    <property type="evidence" value="ECO:0007669"/>
    <property type="project" value="TreeGrafter"/>
</dbReference>
<accession>A0A4P9X6V6</accession>
<evidence type="ECO:0000256" key="1">
    <source>
        <dbReference type="ARBA" id="ARBA00004184"/>
    </source>
</evidence>
<dbReference type="PANTHER" id="PTHR45949:SF2">
    <property type="entry name" value="SORTING NEXIN-4"/>
    <property type="match status" value="1"/>
</dbReference>
<keyword evidence="7" id="KW-0472">Membrane</keyword>
<evidence type="ECO:0000313" key="13">
    <source>
        <dbReference type="Proteomes" id="UP000274922"/>
    </source>
</evidence>
<evidence type="ECO:0000256" key="6">
    <source>
        <dbReference type="ARBA" id="ARBA00023121"/>
    </source>
</evidence>
<evidence type="ECO:0000256" key="5">
    <source>
        <dbReference type="ARBA" id="ARBA00022490"/>
    </source>
</evidence>
<evidence type="ECO:0000256" key="8">
    <source>
        <dbReference type="ARBA" id="ARBA00040748"/>
    </source>
</evidence>
<dbReference type="GO" id="GO:0015031">
    <property type="term" value="P:protein transport"/>
    <property type="evidence" value="ECO:0007669"/>
    <property type="project" value="TreeGrafter"/>
</dbReference>
<dbReference type="SUPFAM" id="SSF103657">
    <property type="entry name" value="BAR/IMD domain-like"/>
    <property type="match status" value="1"/>
</dbReference>
<evidence type="ECO:0000259" key="11">
    <source>
        <dbReference type="PROSITE" id="PS50195"/>
    </source>
</evidence>
<dbReference type="AlphaFoldDB" id="A0A4P9X6V6"/>
<dbReference type="OrthoDB" id="205639at2759"/>
<dbReference type="PANTHER" id="PTHR45949">
    <property type="entry name" value="SORTING NEXIN-4"/>
    <property type="match status" value="1"/>
</dbReference>
<evidence type="ECO:0000256" key="4">
    <source>
        <dbReference type="ARBA" id="ARBA00022448"/>
    </source>
</evidence>
<dbReference type="SUPFAM" id="SSF64268">
    <property type="entry name" value="PX domain"/>
    <property type="match status" value="1"/>
</dbReference>